<keyword evidence="2" id="KW-1185">Reference proteome</keyword>
<reference evidence="1 2" key="1">
    <citation type="submission" date="2022-09" db="EMBL/GenBank/DDBJ databases">
        <authorList>
            <person name="Han X.L."/>
            <person name="Wang Q."/>
            <person name="Lu T."/>
        </authorList>
    </citation>
    <scope>NUCLEOTIDE SEQUENCE [LARGE SCALE GENOMIC DNA]</scope>
    <source>
        <strain evidence="1 2">WQ 127069</strain>
    </source>
</reference>
<evidence type="ECO:0000313" key="1">
    <source>
        <dbReference type="EMBL" id="MCU6792391.1"/>
    </source>
</evidence>
<name>A0ABT2UCN2_9BACL</name>
<accession>A0ABT2UCN2</accession>
<gene>
    <name evidence="1" type="ORF">OB236_09645</name>
</gene>
<protein>
    <submittedName>
        <fullName evidence="1">Uncharacterized protein</fullName>
    </submittedName>
</protein>
<dbReference type="Proteomes" id="UP001652445">
    <property type="component" value="Unassembled WGS sequence"/>
</dbReference>
<proteinExistence type="predicted"/>
<evidence type="ECO:0000313" key="2">
    <source>
        <dbReference type="Proteomes" id="UP001652445"/>
    </source>
</evidence>
<dbReference type="RefSeq" id="WP_262683782.1">
    <property type="nucleotide sequence ID" value="NZ_JAOQIO010000023.1"/>
</dbReference>
<sequence length="1174" mass="135439">MITKRQYHLWQYDIDDLKDQDETLSLDYTLDSATLATETLMYYILNEKIMNRQYESATEYKKNGDGSLTKSKSGASIKIKKNVLPIMTIETGRGRSLENNGKLKRLLSEGFTAKYYSESGKVISSHKFVFLDNVLSGSQNKECRQIFVLDKYYEELKRHVSLGTEPTKCTVSKNLTRNALTTTDLHLFPVDMEKLTICIIPDKEVPVIEDVEMIVPYTRTPEEEAVYAVLQQYLHSEKEFNKERQKILEKLKERKLEPKVAPEDREKYKTVGLWEKEGRRVSLKALIEPDWKIIKKDGTHVPVWTFGQTEQYERRDVPITEWSTGLHLTQVKAYPVMENVFDGMGLVSKELGHSMEAFLQTGFPITGYQLRLPAIKGFFPCVDFRGYFRKYKIQKIKDIFGAWHDTDKIDILTTESTFKAKLEVVGLKPDGSDDKHWLFPSIADYKSKLIEFGYDAIGIANIAKPIHEQYRKSSYQLLLALDLHPCDVFCLSNTLGDMIHRTLSIYRKDEIDWDDIQYLEAFLNLVYKENSDNGIGKNCSDAIKAIHLNKKMVFEHKVMQTIKDVIDHKIDEMCLGKFYLKANYMYVTQDILAFLSYAAAEDKGTWDYKGKGFLDSKQCYSGGKNMGKKLFARNPIMSFSEITRTSFIDYSGIDSEFIRHINNIVQLPLGTEPDRLGGADRDGDELLVLSTERNFADTRIEYLEQYNFVLNNEKSEKHGKNLLEELNANIQKHFEGRFPSQSKVTLQDYIVNSAVQVNVADKATAESEAWTKQNVIDFIIRSEDKTGKITDMNTTIENIANAERDLIKYKLPIAIMKYLQGLCIDASKTGLFDQVVIPDVIEYQFGKWKPQFMKFKDGVEYNKDKKHTSSLDDFSIVMEKFKAYVNRIMIEKTDNKIQRHKFQNIYQYYQNPNLDTTIIDQTIADLQETYSTFLQKNRTLTKQKLSLNKYSSDERHKRLRKEMDEKFAELYQNTKEQAEGICNCPSLLATATVRMTYVDSKAKNDNTNYSFCWVVASEGILQNIQLNYEDKDKVYINLTEIVDNNAFEWLGEYYTAVTKHEAYTLEFPEGKDMSIPEKYLKKSDAILKSLIDYEVTLLSGDKKPWNPDEVAKIILGQTYTLFDDRGWLGVAEGRSIARKEGDTMLGNYMGKEITIKKIVKTTKGSIKCLVDIIG</sequence>
<comment type="caution">
    <text evidence="1">The sequence shown here is derived from an EMBL/GenBank/DDBJ whole genome shotgun (WGS) entry which is preliminary data.</text>
</comment>
<dbReference type="EMBL" id="JAOQIO010000023">
    <property type="protein sequence ID" value="MCU6792391.1"/>
    <property type="molecule type" value="Genomic_DNA"/>
</dbReference>
<organism evidence="1 2">
    <name type="scientific">Paenibacillus baimaensis</name>
    <dbReference type="NCBI Taxonomy" id="2982185"/>
    <lineage>
        <taxon>Bacteria</taxon>
        <taxon>Bacillati</taxon>
        <taxon>Bacillota</taxon>
        <taxon>Bacilli</taxon>
        <taxon>Bacillales</taxon>
        <taxon>Paenibacillaceae</taxon>
        <taxon>Paenibacillus</taxon>
    </lineage>
</organism>